<keyword evidence="4 6" id="KW-1015">Disulfide bond</keyword>
<dbReference type="InterPro" id="IPR000742">
    <property type="entry name" value="EGF"/>
</dbReference>
<evidence type="ECO:0000256" key="5">
    <source>
        <dbReference type="ARBA" id="ARBA00023180"/>
    </source>
</evidence>
<keyword evidence="5" id="KW-0325">Glycoprotein</keyword>
<dbReference type="EMBL" id="CAJNNV010008024">
    <property type="protein sequence ID" value="CAE8595666.1"/>
    <property type="molecule type" value="Genomic_DNA"/>
</dbReference>
<dbReference type="CDD" id="cd00054">
    <property type="entry name" value="EGF_CA"/>
    <property type="match status" value="1"/>
</dbReference>
<evidence type="ECO:0000256" key="4">
    <source>
        <dbReference type="ARBA" id="ARBA00023157"/>
    </source>
</evidence>
<evidence type="ECO:0000256" key="3">
    <source>
        <dbReference type="ARBA" id="ARBA00022737"/>
    </source>
</evidence>
<dbReference type="Proteomes" id="UP000654075">
    <property type="component" value="Unassembled WGS sequence"/>
</dbReference>
<dbReference type="FunFam" id="2.10.25.10:FF:000012">
    <property type="entry name" value="Delta-like protein"/>
    <property type="match status" value="1"/>
</dbReference>
<gene>
    <name evidence="8" type="ORF">PGLA1383_LOCUS14173</name>
</gene>
<feature type="non-terminal residue" evidence="8">
    <location>
        <position position="301"/>
    </location>
</feature>
<keyword evidence="1 6" id="KW-0245">EGF-like domain</keyword>
<evidence type="ECO:0000256" key="2">
    <source>
        <dbReference type="ARBA" id="ARBA00022729"/>
    </source>
</evidence>
<accession>A0A813E9S7</accession>
<keyword evidence="2" id="KW-0732">Signal</keyword>
<dbReference type="SUPFAM" id="SSF57196">
    <property type="entry name" value="EGF/Laminin"/>
    <property type="match status" value="1"/>
</dbReference>
<sequence length="301" mass="32435">EFRGFCSACAWSPCMNNATCQDQVGFKYNCTCATGWTGQNCTDSIFANSSNSSGGRRLGGNASAVADLCNLKVQTAYPEGKYWCRCRGGAKVPIETSVRDIIRSWGIFFNYVTNFNHSYVDMTCSDSSSTVKTPTSRIPFATSAKTGMAPNASSNVISIEQKFYGTGFPKSPPFYVLLSGLAGYERALVTSIQEPSLTSIDPFQLIVVRGMDGAQRLKFDTTMPGDPAPTPNDNWVCHAKLYNDGRTCDCRCGLPDPDCLFPNLPVKNCGSEEVCSAVGRCTTPEASAGLTDTSSVYISEP</sequence>
<comment type="caution">
    <text evidence="8">The sequence shown here is derived from an EMBL/GenBank/DDBJ whole genome shotgun (WGS) entry which is preliminary data.</text>
</comment>
<evidence type="ECO:0000256" key="1">
    <source>
        <dbReference type="ARBA" id="ARBA00022536"/>
    </source>
</evidence>
<organism evidence="8 9">
    <name type="scientific">Polarella glacialis</name>
    <name type="common">Dinoflagellate</name>
    <dbReference type="NCBI Taxonomy" id="89957"/>
    <lineage>
        <taxon>Eukaryota</taxon>
        <taxon>Sar</taxon>
        <taxon>Alveolata</taxon>
        <taxon>Dinophyceae</taxon>
        <taxon>Suessiales</taxon>
        <taxon>Suessiaceae</taxon>
        <taxon>Polarella</taxon>
    </lineage>
</organism>
<evidence type="ECO:0000259" key="7">
    <source>
        <dbReference type="PROSITE" id="PS50026"/>
    </source>
</evidence>
<dbReference type="Gene3D" id="2.10.25.10">
    <property type="entry name" value="Laminin"/>
    <property type="match status" value="1"/>
</dbReference>
<feature type="domain" description="EGF-like" evidence="7">
    <location>
        <begin position="7"/>
        <end position="42"/>
    </location>
</feature>
<proteinExistence type="predicted"/>
<dbReference type="PROSITE" id="PS00022">
    <property type="entry name" value="EGF_1"/>
    <property type="match status" value="1"/>
</dbReference>
<evidence type="ECO:0000256" key="6">
    <source>
        <dbReference type="PROSITE-ProRule" id="PRU00076"/>
    </source>
</evidence>
<dbReference type="SMART" id="SM00181">
    <property type="entry name" value="EGF"/>
    <property type="match status" value="1"/>
</dbReference>
<dbReference type="PROSITE" id="PS50026">
    <property type="entry name" value="EGF_3"/>
    <property type="match status" value="1"/>
</dbReference>
<keyword evidence="9" id="KW-1185">Reference proteome</keyword>
<comment type="caution">
    <text evidence="6">Lacks conserved residue(s) required for the propagation of feature annotation.</text>
</comment>
<dbReference type="PANTHER" id="PTHR12916:SF4">
    <property type="entry name" value="UNINFLATABLE, ISOFORM C"/>
    <property type="match status" value="1"/>
</dbReference>
<evidence type="ECO:0000313" key="9">
    <source>
        <dbReference type="Proteomes" id="UP000654075"/>
    </source>
</evidence>
<feature type="disulfide bond" evidence="6">
    <location>
        <begin position="32"/>
        <end position="41"/>
    </location>
</feature>
<dbReference type="OrthoDB" id="10255648at2759"/>
<protein>
    <recommendedName>
        <fullName evidence="7">EGF-like domain-containing protein</fullName>
    </recommendedName>
</protein>
<evidence type="ECO:0000313" key="8">
    <source>
        <dbReference type="EMBL" id="CAE8595666.1"/>
    </source>
</evidence>
<dbReference type="PANTHER" id="PTHR12916">
    <property type="entry name" value="CYTOCHROME C OXIDASE POLYPEPTIDE VIC-2"/>
    <property type="match status" value="1"/>
</dbReference>
<reference evidence="8" key="1">
    <citation type="submission" date="2021-02" db="EMBL/GenBank/DDBJ databases">
        <authorList>
            <person name="Dougan E. K."/>
            <person name="Rhodes N."/>
            <person name="Thang M."/>
            <person name="Chan C."/>
        </authorList>
    </citation>
    <scope>NUCLEOTIDE SEQUENCE</scope>
</reference>
<keyword evidence="3" id="KW-0677">Repeat</keyword>
<dbReference type="AlphaFoldDB" id="A0A813E9S7"/>
<name>A0A813E9S7_POLGL</name>
<dbReference type="PROSITE" id="PS01186">
    <property type="entry name" value="EGF_2"/>
    <property type="match status" value="1"/>
</dbReference>